<evidence type="ECO:0000313" key="13">
    <source>
        <dbReference type="Proteomes" id="UP000662986"/>
    </source>
</evidence>
<dbReference type="InterPro" id="IPR014756">
    <property type="entry name" value="Ig_E-set"/>
</dbReference>
<evidence type="ECO:0000256" key="4">
    <source>
        <dbReference type="ARBA" id="ARBA00022723"/>
    </source>
</evidence>
<comment type="subcellular location">
    <subcellularLocation>
        <location evidence="1">Cell membrane</location>
        <topology evidence="1">Multi-pass membrane protein</topology>
    </subcellularLocation>
</comment>
<evidence type="ECO:0000256" key="2">
    <source>
        <dbReference type="ARBA" id="ARBA00022475"/>
    </source>
</evidence>
<evidence type="ECO:0000259" key="10">
    <source>
        <dbReference type="Pfam" id="PF04234"/>
    </source>
</evidence>
<keyword evidence="6 9" id="KW-1133">Transmembrane helix</keyword>
<keyword evidence="12" id="KW-0614">Plasmid</keyword>
<dbReference type="InterPro" id="IPR007348">
    <property type="entry name" value="CopC_dom"/>
</dbReference>
<feature type="transmembrane region" description="Helical" evidence="9">
    <location>
        <begin position="172"/>
        <end position="194"/>
    </location>
</feature>
<dbReference type="Gene3D" id="2.60.40.1220">
    <property type="match status" value="1"/>
</dbReference>
<dbReference type="Proteomes" id="UP000662986">
    <property type="component" value="Plasmid unnamed4"/>
</dbReference>
<name>A0A974VY15_9NOCA</name>
<evidence type="ECO:0000259" key="11">
    <source>
        <dbReference type="Pfam" id="PF05425"/>
    </source>
</evidence>
<dbReference type="InterPro" id="IPR008457">
    <property type="entry name" value="Cu-R_CopD_dom"/>
</dbReference>
<dbReference type="PANTHER" id="PTHR34820:SF4">
    <property type="entry name" value="INNER MEMBRANE PROTEIN YEBZ"/>
    <property type="match status" value="1"/>
</dbReference>
<evidence type="ECO:0000256" key="1">
    <source>
        <dbReference type="ARBA" id="ARBA00004651"/>
    </source>
</evidence>
<gene>
    <name evidence="12" type="ORF">JWS13_03445</name>
</gene>
<organism evidence="12 13">
    <name type="scientific">Rhodococcus pseudokoreensis</name>
    <dbReference type="NCBI Taxonomy" id="2811421"/>
    <lineage>
        <taxon>Bacteria</taxon>
        <taxon>Bacillati</taxon>
        <taxon>Actinomycetota</taxon>
        <taxon>Actinomycetes</taxon>
        <taxon>Mycobacteriales</taxon>
        <taxon>Nocardiaceae</taxon>
        <taxon>Rhodococcus</taxon>
    </lineage>
</organism>
<dbReference type="InterPro" id="IPR014755">
    <property type="entry name" value="Cu-Rt/internalin_Ig-like"/>
</dbReference>
<proteinExistence type="predicted"/>
<geneLocation type="plasmid" evidence="12 13">
    <name>unnamed4</name>
</geneLocation>
<keyword evidence="7" id="KW-0186">Copper</keyword>
<evidence type="ECO:0000313" key="12">
    <source>
        <dbReference type="EMBL" id="QSE87713.1"/>
    </source>
</evidence>
<evidence type="ECO:0000256" key="3">
    <source>
        <dbReference type="ARBA" id="ARBA00022692"/>
    </source>
</evidence>
<feature type="transmembrane region" description="Helical" evidence="9">
    <location>
        <begin position="303"/>
        <end position="325"/>
    </location>
</feature>
<feature type="transmembrane region" description="Helical" evidence="9">
    <location>
        <begin position="331"/>
        <end position="352"/>
    </location>
</feature>
<keyword evidence="5" id="KW-0732">Signal</keyword>
<feature type="domain" description="CopC" evidence="10">
    <location>
        <begin position="22"/>
        <end position="111"/>
    </location>
</feature>
<dbReference type="Pfam" id="PF04234">
    <property type="entry name" value="CopC"/>
    <property type="match status" value="1"/>
</dbReference>
<dbReference type="Pfam" id="PF05425">
    <property type="entry name" value="CopD"/>
    <property type="match status" value="1"/>
</dbReference>
<feature type="transmembrane region" description="Helical" evidence="9">
    <location>
        <begin position="260"/>
        <end position="282"/>
    </location>
</feature>
<feature type="transmembrane region" description="Helical" evidence="9">
    <location>
        <begin position="206"/>
        <end position="225"/>
    </location>
</feature>
<dbReference type="InterPro" id="IPR032694">
    <property type="entry name" value="CopC/D"/>
</dbReference>
<sequence>MAALAGAGAGVTSAHPTLLFITDPGSDTAVSDPPQAITLMFNEPVTPAAPAITVHDNAGRAVPMGAIETARDGRVLTARPADTLAPGTYTVRWQVTGADGDLVEQDFRFAVGLVLTGDGSAAEGPSTSWTDAVLRWLLFLGLAIALGGLAAERVTTTARTENPALPVVRSPVVPGALVGLVGVLGLGAALAASAGEVSVLWQGRSGLVLLTEAAGLVLAVAVAAAGRRGWAAAALVLVVAAEGVRSHANAAAPGWGGAVTAIHLTAAAIWVGALAHTVRAVLAWWGEKPAVRWVVSGYTRLAVWTFLIVVATGTVSALLLIPVSALLTTTYGQVLVVKLVLVAAASGWALAARLSLRTLKRTALVRPKIRAESIVLIVVLAVSAALVSTTPADSSQQPGPPPAVGPVLPLGALAGQVGVSVAASDGQLVVRLSTPRRGDYYAPEPEQDFTLTGRIDTAETDGAALALLGCGPGCFVAPATWRGGDIVLTLGATAQGWQGGTVSLLVPWPTRPGGDDLARAVAATRAAGDLTVYESVTSDTTGPVPEPQRLDLPADFFLAQEPYADRTAPIAVRLPHQGGAVRLALGYPAAGMNVLLTLDKAGRIGEETLTDTKHLVTRRFLYPERGGG</sequence>
<keyword evidence="8 9" id="KW-0472">Membrane</keyword>
<keyword evidence="3 9" id="KW-0812">Transmembrane</keyword>
<feature type="transmembrane region" description="Helical" evidence="9">
    <location>
        <begin position="230"/>
        <end position="248"/>
    </location>
</feature>
<evidence type="ECO:0000256" key="9">
    <source>
        <dbReference type="SAM" id="Phobius"/>
    </source>
</evidence>
<keyword evidence="4" id="KW-0479">Metal-binding</keyword>
<reference evidence="12 13" key="1">
    <citation type="journal article" date="2021" name="Microbiol. Resour. Announc.">
        <title>Complete Genome Sequences of Two Rhodococcus sp. Strains with Large and Linear Chromosomes, Isolated from Apple Rhizosphere.</title>
        <authorList>
            <person name="Benning S."/>
            <person name="Brugnone N."/>
            <person name="Siani R."/>
            <person name="Kublik S."/>
            <person name="Schloter M."/>
            <person name="Rad V."/>
        </authorList>
    </citation>
    <scope>NUCLEOTIDE SEQUENCE [LARGE SCALE GENOMIC DNA]</scope>
    <source>
        <strain evidence="12 13">R79</strain>
    </source>
</reference>
<feature type="transmembrane region" description="Helical" evidence="9">
    <location>
        <begin position="373"/>
        <end position="392"/>
    </location>
</feature>
<reference evidence="12 13" key="2">
    <citation type="journal article" date="2022" name="Arch. Microbiol.">
        <title>Rhodococcus pseudokoreensis sp. nov. isolated from the rhizosphere of young M26 apple rootstocks.</title>
        <authorList>
            <person name="Kampfer P."/>
            <person name="Glaeser S.P."/>
            <person name="Blom J."/>
            <person name="Wolf J."/>
            <person name="Benning S."/>
            <person name="Schloter M."/>
            <person name="Neumann-Schaal M."/>
        </authorList>
    </citation>
    <scope>NUCLEOTIDE SEQUENCE [LARGE SCALE GENOMIC DNA]</scope>
    <source>
        <strain evidence="12 13">R79</strain>
    </source>
</reference>
<evidence type="ECO:0000256" key="5">
    <source>
        <dbReference type="ARBA" id="ARBA00022729"/>
    </source>
</evidence>
<dbReference type="PANTHER" id="PTHR34820">
    <property type="entry name" value="INNER MEMBRANE PROTEIN YEBZ"/>
    <property type="match status" value="1"/>
</dbReference>
<evidence type="ECO:0000256" key="8">
    <source>
        <dbReference type="ARBA" id="ARBA00023136"/>
    </source>
</evidence>
<dbReference type="EMBL" id="CP070615">
    <property type="protein sequence ID" value="QSE87713.1"/>
    <property type="molecule type" value="Genomic_DNA"/>
</dbReference>
<accession>A0A974VY15</accession>
<feature type="transmembrane region" description="Helical" evidence="9">
    <location>
        <begin position="133"/>
        <end position="151"/>
    </location>
</feature>
<keyword evidence="13" id="KW-1185">Reference proteome</keyword>
<evidence type="ECO:0000256" key="7">
    <source>
        <dbReference type="ARBA" id="ARBA00023008"/>
    </source>
</evidence>
<feature type="domain" description="Copper resistance protein D" evidence="11">
    <location>
        <begin position="295"/>
        <end position="386"/>
    </location>
</feature>
<protein>
    <submittedName>
        <fullName evidence="12">Copper resistance protein CopC/CopD</fullName>
    </submittedName>
</protein>
<dbReference type="SUPFAM" id="SSF81296">
    <property type="entry name" value="E set domains"/>
    <property type="match status" value="1"/>
</dbReference>
<keyword evidence="2" id="KW-1003">Cell membrane</keyword>
<evidence type="ECO:0000256" key="6">
    <source>
        <dbReference type="ARBA" id="ARBA00022989"/>
    </source>
</evidence>